<dbReference type="AlphaFoldDB" id="A0A3L6R578"/>
<organism evidence="2 3">
    <name type="scientific">Panicum miliaceum</name>
    <name type="common">Proso millet</name>
    <name type="synonym">Broomcorn millet</name>
    <dbReference type="NCBI Taxonomy" id="4540"/>
    <lineage>
        <taxon>Eukaryota</taxon>
        <taxon>Viridiplantae</taxon>
        <taxon>Streptophyta</taxon>
        <taxon>Embryophyta</taxon>
        <taxon>Tracheophyta</taxon>
        <taxon>Spermatophyta</taxon>
        <taxon>Magnoliopsida</taxon>
        <taxon>Liliopsida</taxon>
        <taxon>Poales</taxon>
        <taxon>Poaceae</taxon>
        <taxon>PACMAD clade</taxon>
        <taxon>Panicoideae</taxon>
        <taxon>Panicodae</taxon>
        <taxon>Paniceae</taxon>
        <taxon>Panicinae</taxon>
        <taxon>Panicum</taxon>
        <taxon>Panicum sect. Panicum</taxon>
    </lineage>
</organism>
<name>A0A3L6R578_PANMI</name>
<dbReference type="Proteomes" id="UP000275267">
    <property type="component" value="Unassembled WGS sequence"/>
</dbReference>
<dbReference type="Gene3D" id="3.40.50.1820">
    <property type="entry name" value="alpha/beta hydrolase"/>
    <property type="match status" value="1"/>
</dbReference>
<evidence type="ECO:0000313" key="3">
    <source>
        <dbReference type="Proteomes" id="UP000275267"/>
    </source>
</evidence>
<feature type="compositionally biased region" description="Basic and acidic residues" evidence="1">
    <location>
        <begin position="88"/>
        <end position="109"/>
    </location>
</feature>
<protein>
    <submittedName>
        <fullName evidence="2">Uncharacterized protein</fullName>
    </submittedName>
</protein>
<accession>A0A3L6R578</accession>
<dbReference type="EMBL" id="PQIB02000009">
    <property type="protein sequence ID" value="RLM98006.1"/>
    <property type="molecule type" value="Genomic_DNA"/>
</dbReference>
<dbReference type="OrthoDB" id="408631at2759"/>
<comment type="caution">
    <text evidence="2">The sequence shown here is derived from an EMBL/GenBank/DDBJ whole genome shotgun (WGS) entry which is preliminary data.</text>
</comment>
<feature type="region of interest" description="Disordered" evidence="1">
    <location>
        <begin position="88"/>
        <end position="116"/>
    </location>
</feature>
<dbReference type="InterPro" id="IPR029058">
    <property type="entry name" value="AB_hydrolase_fold"/>
</dbReference>
<keyword evidence="3" id="KW-1185">Reference proteome</keyword>
<gene>
    <name evidence="2" type="ORF">C2845_PM06G15900</name>
</gene>
<reference evidence="3" key="1">
    <citation type="journal article" date="2019" name="Nat. Commun.">
        <title>The genome of broomcorn millet.</title>
        <authorList>
            <person name="Zou C."/>
            <person name="Miki D."/>
            <person name="Li D."/>
            <person name="Tang Q."/>
            <person name="Xiao L."/>
            <person name="Rajput S."/>
            <person name="Deng P."/>
            <person name="Jia W."/>
            <person name="Huang R."/>
            <person name="Zhang M."/>
            <person name="Sun Y."/>
            <person name="Hu J."/>
            <person name="Fu X."/>
            <person name="Schnable P.S."/>
            <person name="Li F."/>
            <person name="Zhang H."/>
            <person name="Feng B."/>
            <person name="Zhu X."/>
            <person name="Liu R."/>
            <person name="Schnable J.C."/>
            <person name="Zhu J.-K."/>
            <person name="Zhang H."/>
        </authorList>
    </citation>
    <scope>NUCLEOTIDE SEQUENCE [LARGE SCALE GENOMIC DNA]</scope>
</reference>
<dbReference type="STRING" id="4540.A0A3L6R578"/>
<sequence>MLPLEANDRLWSLALPPGADRDHEFCNPAKAVAPEVLAGLPRGLFAWWLRDQDGVEVVVKTDYAGSHASELFVPERAEELFACCSCEERETSEREQRGRREAHGGEGRLDPIAGKG</sequence>
<evidence type="ECO:0000313" key="2">
    <source>
        <dbReference type="EMBL" id="RLM98006.1"/>
    </source>
</evidence>
<evidence type="ECO:0000256" key="1">
    <source>
        <dbReference type="SAM" id="MobiDB-lite"/>
    </source>
</evidence>
<proteinExistence type="predicted"/>